<evidence type="ECO:0000256" key="1">
    <source>
        <dbReference type="SAM" id="MobiDB-lite"/>
    </source>
</evidence>
<reference evidence="2 3" key="1">
    <citation type="submission" date="2016-07" db="EMBL/GenBank/DDBJ databases">
        <title>Multiple horizontal gene transfer events from other fungi enriched the ability of initially mycotrophic Trichoderma (Ascomycota) to feed on dead plant biomass.</title>
        <authorList>
            <consortium name="DOE Joint Genome Institute"/>
            <person name="Aerts A."/>
            <person name="Atanasova L."/>
            <person name="Chenthamara K."/>
            <person name="Zhang J."/>
            <person name="Grujic M."/>
            <person name="Henrissat B."/>
            <person name="Kuo A."/>
            <person name="Salamov A."/>
            <person name="Lipzen A."/>
            <person name="Labutti K."/>
            <person name="Barry K."/>
            <person name="Miao Y."/>
            <person name="Rahimi M.J."/>
            <person name="Shen Q."/>
            <person name="Grigoriev I.V."/>
            <person name="Kubicek C.P."/>
            <person name="Druzhinina I.S."/>
        </authorList>
    </citation>
    <scope>NUCLEOTIDE SEQUENCE [LARGE SCALE GENOMIC DNA]</scope>
    <source>
        <strain evidence="2 3">CBS 433.97</strain>
    </source>
</reference>
<evidence type="ECO:0000313" key="2">
    <source>
        <dbReference type="EMBL" id="PTB43599.1"/>
    </source>
</evidence>
<accession>A0A2T3ZFM5</accession>
<dbReference type="EMBL" id="KZ679259">
    <property type="protein sequence ID" value="PTB43599.1"/>
    <property type="molecule type" value="Genomic_DNA"/>
</dbReference>
<evidence type="ECO:0000313" key="3">
    <source>
        <dbReference type="Proteomes" id="UP000240493"/>
    </source>
</evidence>
<gene>
    <name evidence="2" type="ORF">M441DRAFT_375561</name>
</gene>
<dbReference type="Proteomes" id="UP000240493">
    <property type="component" value="Unassembled WGS sequence"/>
</dbReference>
<keyword evidence="3" id="KW-1185">Reference proteome</keyword>
<name>A0A2T3ZFM5_TRIA4</name>
<feature type="region of interest" description="Disordered" evidence="1">
    <location>
        <begin position="1"/>
        <end position="39"/>
    </location>
</feature>
<proteinExistence type="predicted"/>
<dbReference type="AlphaFoldDB" id="A0A2T3ZFM5"/>
<organism evidence="2 3">
    <name type="scientific">Trichoderma asperellum (strain ATCC 204424 / CBS 433.97 / NBRC 101777)</name>
    <dbReference type="NCBI Taxonomy" id="1042311"/>
    <lineage>
        <taxon>Eukaryota</taxon>
        <taxon>Fungi</taxon>
        <taxon>Dikarya</taxon>
        <taxon>Ascomycota</taxon>
        <taxon>Pezizomycotina</taxon>
        <taxon>Sordariomycetes</taxon>
        <taxon>Hypocreomycetidae</taxon>
        <taxon>Hypocreales</taxon>
        <taxon>Hypocreaceae</taxon>
        <taxon>Trichoderma</taxon>
    </lineage>
</organism>
<protein>
    <submittedName>
        <fullName evidence="2">Uncharacterized protein</fullName>
    </submittedName>
</protein>
<sequence length="112" mass="13293">MHLAGKQQQQQQQQHHHHQRFESRFASLPTRGASRIRTRSRAYTAHATACAYYYYLYMIPPVSTKHETAEEDNSKMLIPICVSDWRWQTGIILDAVDTYERVERASRRPYMH</sequence>